<accession>A0A6V8L757</accession>
<evidence type="ECO:0008006" key="4">
    <source>
        <dbReference type="Google" id="ProtNLM"/>
    </source>
</evidence>
<comment type="caution">
    <text evidence="2">The sequence shown here is derived from an EMBL/GenBank/DDBJ whole genome shotgun (WGS) entry which is preliminary data.</text>
</comment>
<reference evidence="2 3" key="1">
    <citation type="submission" date="2020-03" db="EMBL/GenBank/DDBJ databases">
        <title>Whole genome shotgun sequence of Phytohabitans rumicis NBRC 108638.</title>
        <authorList>
            <person name="Komaki H."/>
            <person name="Tamura T."/>
        </authorList>
    </citation>
    <scope>NUCLEOTIDE SEQUENCE [LARGE SCALE GENOMIC DNA]</scope>
    <source>
        <strain evidence="2 3">NBRC 108638</strain>
    </source>
</reference>
<evidence type="ECO:0000256" key="1">
    <source>
        <dbReference type="SAM" id="MobiDB-lite"/>
    </source>
</evidence>
<proteinExistence type="predicted"/>
<dbReference type="InterPro" id="IPR025855">
    <property type="entry name" value="Replic_Relax"/>
</dbReference>
<protein>
    <recommendedName>
        <fullName evidence="4">Protein involved in plasmid replication-relaxation</fullName>
    </recommendedName>
</protein>
<organism evidence="2 3">
    <name type="scientific">Phytohabitans rumicis</name>
    <dbReference type="NCBI Taxonomy" id="1076125"/>
    <lineage>
        <taxon>Bacteria</taxon>
        <taxon>Bacillati</taxon>
        <taxon>Actinomycetota</taxon>
        <taxon>Actinomycetes</taxon>
        <taxon>Micromonosporales</taxon>
        <taxon>Micromonosporaceae</taxon>
    </lineage>
</organism>
<dbReference type="Proteomes" id="UP000482960">
    <property type="component" value="Unassembled WGS sequence"/>
</dbReference>
<sequence length="325" mass="36641">MTTTHPNPFTVPSPKPIPADLSLYELRRTTGRDRWAILMIAEHRILTTAQLTALGFHPDPAGTERRLRILARRGWLDRFSIGPTRTNTIETVWCLGPLGAVMATPPADPIPSPARTYRQQQRLWANPHLAELWDLNQFFVDLATHARRTDATDLRAWWSPRTCHGVLAPDRNPAWHGEYIHHGGRHGFWLEPDPGDTPIPALANRVHRYPPKAERTGLATLLYRATDPDREAALHRQLARLNLHQLTVATTHPDAGHPADKAWRPVGATGRVALHQFPRTEQLEHPNDQALFLDAANLAVHPIHDPNRPGDESIVDGEYSYTRQP</sequence>
<dbReference type="EMBL" id="BLPG01000001">
    <property type="protein sequence ID" value="GFJ89946.1"/>
    <property type="molecule type" value="Genomic_DNA"/>
</dbReference>
<dbReference type="AlphaFoldDB" id="A0A6V8L757"/>
<evidence type="ECO:0000313" key="2">
    <source>
        <dbReference type="EMBL" id="GFJ89946.1"/>
    </source>
</evidence>
<dbReference type="RefSeq" id="WP_173077415.1">
    <property type="nucleotide sequence ID" value="NZ_BAABJB010000009.1"/>
</dbReference>
<dbReference type="Pfam" id="PF13814">
    <property type="entry name" value="Replic_Relax"/>
    <property type="match status" value="1"/>
</dbReference>
<reference evidence="2 3" key="2">
    <citation type="submission" date="2020-03" db="EMBL/GenBank/DDBJ databases">
        <authorList>
            <person name="Ichikawa N."/>
            <person name="Kimura A."/>
            <person name="Kitahashi Y."/>
            <person name="Uohara A."/>
        </authorList>
    </citation>
    <scope>NUCLEOTIDE SEQUENCE [LARGE SCALE GENOMIC DNA]</scope>
    <source>
        <strain evidence="2 3">NBRC 108638</strain>
    </source>
</reference>
<evidence type="ECO:0000313" key="3">
    <source>
        <dbReference type="Proteomes" id="UP000482960"/>
    </source>
</evidence>
<feature type="region of interest" description="Disordered" evidence="1">
    <location>
        <begin position="303"/>
        <end position="325"/>
    </location>
</feature>
<name>A0A6V8L757_9ACTN</name>
<keyword evidence="3" id="KW-1185">Reference proteome</keyword>
<gene>
    <name evidence="2" type="ORF">Prum_035880</name>
</gene>